<protein>
    <submittedName>
        <fullName evidence="1">Uncharacterized protein</fullName>
    </submittedName>
</protein>
<sequence length="44" mass="4711">MGRKFVNSSGVENLIEWLKTLMLSPKCGKSGVKNGCGVPEEGKT</sequence>
<gene>
    <name evidence="1" type="ORF">BWQ96_03843</name>
</gene>
<proteinExistence type="predicted"/>
<dbReference type="AlphaFoldDB" id="A0A2V3IW28"/>
<keyword evidence="2" id="KW-1185">Reference proteome</keyword>
<evidence type="ECO:0000313" key="1">
    <source>
        <dbReference type="EMBL" id="PXF46344.1"/>
    </source>
</evidence>
<accession>A0A2V3IW28</accession>
<comment type="caution">
    <text evidence="1">The sequence shown here is derived from an EMBL/GenBank/DDBJ whole genome shotgun (WGS) entry which is preliminary data.</text>
</comment>
<dbReference type="EMBL" id="NBIV01000040">
    <property type="protein sequence ID" value="PXF46344.1"/>
    <property type="molecule type" value="Genomic_DNA"/>
</dbReference>
<name>A0A2V3IW28_9FLOR</name>
<organism evidence="1 2">
    <name type="scientific">Gracilariopsis chorda</name>
    <dbReference type="NCBI Taxonomy" id="448386"/>
    <lineage>
        <taxon>Eukaryota</taxon>
        <taxon>Rhodophyta</taxon>
        <taxon>Florideophyceae</taxon>
        <taxon>Rhodymeniophycidae</taxon>
        <taxon>Gracilariales</taxon>
        <taxon>Gracilariaceae</taxon>
        <taxon>Gracilariopsis</taxon>
    </lineage>
</organism>
<reference evidence="1 2" key="1">
    <citation type="journal article" date="2018" name="Mol. Biol. Evol.">
        <title>Analysis of the draft genome of the red seaweed Gracilariopsis chorda provides insights into genome size evolution in Rhodophyta.</title>
        <authorList>
            <person name="Lee J."/>
            <person name="Yang E.C."/>
            <person name="Graf L."/>
            <person name="Yang J.H."/>
            <person name="Qiu H."/>
            <person name="Zel Zion U."/>
            <person name="Chan C.X."/>
            <person name="Stephens T.G."/>
            <person name="Weber A.P.M."/>
            <person name="Boo G.H."/>
            <person name="Boo S.M."/>
            <person name="Kim K.M."/>
            <person name="Shin Y."/>
            <person name="Jung M."/>
            <person name="Lee S.J."/>
            <person name="Yim H.S."/>
            <person name="Lee J.H."/>
            <person name="Bhattacharya D."/>
            <person name="Yoon H.S."/>
        </authorList>
    </citation>
    <scope>NUCLEOTIDE SEQUENCE [LARGE SCALE GENOMIC DNA]</scope>
    <source>
        <strain evidence="1 2">SKKU-2015</strain>
        <tissue evidence="1">Whole body</tissue>
    </source>
</reference>
<evidence type="ECO:0000313" key="2">
    <source>
        <dbReference type="Proteomes" id="UP000247409"/>
    </source>
</evidence>
<dbReference type="Proteomes" id="UP000247409">
    <property type="component" value="Unassembled WGS sequence"/>
</dbReference>